<dbReference type="Pfam" id="PF13177">
    <property type="entry name" value="DNA_pol3_delta2"/>
    <property type="match status" value="1"/>
</dbReference>
<evidence type="ECO:0000256" key="2">
    <source>
        <dbReference type="ARBA" id="ARBA00014363"/>
    </source>
</evidence>
<sequence length="336" mass="38321">MTKTWEQLVTVQPVAMNMIANAVKKDRVAHAYLFEGRKGTGKKAAALFFAKMLFCTDLREGFLPCGRCLQCRRIDSGNHPDLLIIEADGASIKTEQIALLREEFAKKAVESDRKMYIIENAEKMTASASNRLLKFLEEPPAKTTAILITENVHQILPTVRSRCQHIPFRSRTKSGLISLLIERGIPEEKAPLFAQLTNDAEEALKLSRDEWFLQGKGIVIKLYEILNSKSLADALLFVEQEWLPHFKEREQMDLGLTLLLYIYRDALFIRLGRTGSLVFPGQLEKWKHYAVRKSEKRLAAEIQEIIEAKKRLQSNANGALLMEWLIRKLREGSVIV</sequence>
<dbReference type="FunFam" id="3.40.50.300:FF:001255">
    <property type="entry name" value="DNA polymerase III subunit delta"/>
    <property type="match status" value="1"/>
</dbReference>
<evidence type="ECO:0000256" key="1">
    <source>
        <dbReference type="ARBA" id="ARBA00012417"/>
    </source>
</evidence>
<dbReference type="AlphaFoldDB" id="A0A3E0K8Z5"/>
<dbReference type="RefSeq" id="WP_020154639.1">
    <property type="nucleotide sequence ID" value="NZ_JBAIZG010000069.1"/>
</dbReference>
<name>A0A3E0K8Z5_9BACI</name>
<reference evidence="9 10" key="1">
    <citation type="submission" date="2018-03" db="EMBL/GenBank/DDBJ databases">
        <authorList>
            <person name="Keele B.F."/>
        </authorList>
    </citation>
    <scope>NUCLEOTIDE SEQUENCE [LARGE SCALE GENOMIC DNA]</scope>
    <source>
        <strain evidence="9">ZCTH4_d</strain>
    </source>
</reference>
<accession>A0A3E0K8Z5</accession>
<keyword evidence="3" id="KW-0808">Transferase</keyword>
<keyword evidence="6" id="KW-0239">DNA-directed DNA polymerase</keyword>
<evidence type="ECO:0000256" key="3">
    <source>
        <dbReference type="ARBA" id="ARBA00022679"/>
    </source>
</evidence>
<dbReference type="Proteomes" id="UP000257014">
    <property type="component" value="Unassembled WGS sequence"/>
</dbReference>
<evidence type="ECO:0000256" key="4">
    <source>
        <dbReference type="ARBA" id="ARBA00022695"/>
    </source>
</evidence>
<dbReference type="GO" id="GO:0006261">
    <property type="term" value="P:DNA-templated DNA replication"/>
    <property type="evidence" value="ECO:0007669"/>
    <property type="project" value="TreeGrafter"/>
</dbReference>
<proteinExistence type="predicted"/>
<comment type="caution">
    <text evidence="9">The sequence shown here is derived from an EMBL/GenBank/DDBJ whole genome shotgun (WGS) entry which is preliminary data.</text>
</comment>
<dbReference type="GO" id="GO:0003677">
    <property type="term" value="F:DNA binding"/>
    <property type="evidence" value="ECO:0007669"/>
    <property type="project" value="InterPro"/>
</dbReference>
<evidence type="ECO:0000256" key="7">
    <source>
        <dbReference type="ARBA" id="ARBA00049244"/>
    </source>
</evidence>
<dbReference type="SUPFAM" id="SSF52540">
    <property type="entry name" value="P-loop containing nucleoside triphosphate hydrolases"/>
    <property type="match status" value="1"/>
</dbReference>
<dbReference type="PANTHER" id="PTHR11669">
    <property type="entry name" value="REPLICATION FACTOR C / DNA POLYMERASE III GAMMA-TAU SUBUNIT"/>
    <property type="match status" value="1"/>
</dbReference>
<evidence type="ECO:0000256" key="6">
    <source>
        <dbReference type="ARBA" id="ARBA00022932"/>
    </source>
</evidence>
<dbReference type="InterPro" id="IPR015199">
    <property type="entry name" value="DNA_pol_III_delta_C"/>
</dbReference>
<dbReference type="InterPro" id="IPR050238">
    <property type="entry name" value="DNA_Rep/Repair_Clamp_Loader"/>
</dbReference>
<organism evidence="9 10">
    <name type="scientific">Caldibacillus debilis</name>
    <dbReference type="NCBI Taxonomy" id="301148"/>
    <lineage>
        <taxon>Bacteria</taxon>
        <taxon>Bacillati</taxon>
        <taxon>Bacillota</taxon>
        <taxon>Bacilli</taxon>
        <taxon>Bacillales</taxon>
        <taxon>Bacillaceae</taxon>
        <taxon>Caldibacillus</taxon>
    </lineage>
</organism>
<dbReference type="OrthoDB" id="9810148at2"/>
<feature type="domain" description="DNA polymerase III delta subunit C-terminal" evidence="8">
    <location>
        <begin position="254"/>
        <end position="327"/>
    </location>
</feature>
<dbReference type="Gene3D" id="3.40.50.300">
    <property type="entry name" value="P-loop containing nucleotide triphosphate hydrolases"/>
    <property type="match status" value="1"/>
</dbReference>
<protein>
    <recommendedName>
        <fullName evidence="2">DNA polymerase III subunit delta'</fullName>
        <ecNumber evidence="1">2.7.7.7</ecNumber>
    </recommendedName>
</protein>
<comment type="catalytic activity">
    <reaction evidence="7">
        <text>DNA(n) + a 2'-deoxyribonucleoside 5'-triphosphate = DNA(n+1) + diphosphate</text>
        <dbReference type="Rhea" id="RHEA:22508"/>
        <dbReference type="Rhea" id="RHEA-COMP:17339"/>
        <dbReference type="Rhea" id="RHEA-COMP:17340"/>
        <dbReference type="ChEBI" id="CHEBI:33019"/>
        <dbReference type="ChEBI" id="CHEBI:61560"/>
        <dbReference type="ChEBI" id="CHEBI:173112"/>
        <dbReference type="EC" id="2.7.7.7"/>
    </reaction>
</comment>
<gene>
    <name evidence="9" type="ORF">C6P37_01630</name>
</gene>
<dbReference type="NCBIfam" id="NF005972">
    <property type="entry name" value="PRK08058.1"/>
    <property type="match status" value="1"/>
</dbReference>
<dbReference type="Pfam" id="PF09115">
    <property type="entry name" value="DNApol3-delta_C"/>
    <property type="match status" value="1"/>
</dbReference>
<evidence type="ECO:0000256" key="5">
    <source>
        <dbReference type="ARBA" id="ARBA00022705"/>
    </source>
</evidence>
<evidence type="ECO:0000259" key="8">
    <source>
        <dbReference type="Pfam" id="PF09115"/>
    </source>
</evidence>
<evidence type="ECO:0000313" key="10">
    <source>
        <dbReference type="Proteomes" id="UP000257014"/>
    </source>
</evidence>
<dbReference type="GO" id="GO:0008408">
    <property type="term" value="F:3'-5' exonuclease activity"/>
    <property type="evidence" value="ECO:0007669"/>
    <property type="project" value="InterPro"/>
</dbReference>
<dbReference type="EMBL" id="QEWE01000006">
    <property type="protein sequence ID" value="REJ31363.1"/>
    <property type="molecule type" value="Genomic_DNA"/>
</dbReference>
<dbReference type="GO" id="GO:0003887">
    <property type="term" value="F:DNA-directed DNA polymerase activity"/>
    <property type="evidence" value="ECO:0007669"/>
    <property type="project" value="UniProtKB-KW"/>
</dbReference>
<dbReference type="PANTHER" id="PTHR11669:SF8">
    <property type="entry name" value="DNA POLYMERASE III SUBUNIT DELTA"/>
    <property type="match status" value="1"/>
</dbReference>
<keyword evidence="5" id="KW-0235">DNA replication</keyword>
<dbReference type="GO" id="GO:0009360">
    <property type="term" value="C:DNA polymerase III complex"/>
    <property type="evidence" value="ECO:0007669"/>
    <property type="project" value="InterPro"/>
</dbReference>
<keyword evidence="4" id="KW-0548">Nucleotidyltransferase</keyword>
<evidence type="ECO:0000313" key="9">
    <source>
        <dbReference type="EMBL" id="REJ31363.1"/>
    </source>
</evidence>
<dbReference type="InterPro" id="IPR027417">
    <property type="entry name" value="P-loop_NTPase"/>
</dbReference>
<dbReference type="InterPro" id="IPR004622">
    <property type="entry name" value="DNA_pol_HolB"/>
</dbReference>
<dbReference type="EC" id="2.7.7.7" evidence="1"/>
<dbReference type="NCBIfam" id="TIGR00678">
    <property type="entry name" value="holB"/>
    <property type="match status" value="1"/>
</dbReference>